<evidence type="ECO:0000256" key="2">
    <source>
        <dbReference type="ARBA" id="ARBA00022679"/>
    </source>
</evidence>
<keyword evidence="7" id="KW-1185">Reference proteome</keyword>
<dbReference type="SMART" id="SM00220">
    <property type="entry name" value="S_TKc"/>
    <property type="match status" value="1"/>
</dbReference>
<dbReference type="PROSITE" id="PS50011">
    <property type="entry name" value="PROTEIN_KINASE_DOM"/>
    <property type="match status" value="1"/>
</dbReference>
<accession>A0A183N3W0</accession>
<dbReference type="SUPFAM" id="SSF56112">
    <property type="entry name" value="Protein kinase-like (PK-like)"/>
    <property type="match status" value="1"/>
</dbReference>
<dbReference type="Gene3D" id="1.10.510.10">
    <property type="entry name" value="Transferase(Phosphotransferase) domain 1"/>
    <property type="match status" value="1"/>
</dbReference>
<keyword evidence="1" id="KW-0723">Serine/threonine-protein kinase</keyword>
<dbReference type="AlphaFoldDB" id="A0A183N3W0"/>
<dbReference type="STRING" id="48269.A0A183N3W0"/>
<dbReference type="Pfam" id="PF00069">
    <property type="entry name" value="Pkinase"/>
    <property type="match status" value="1"/>
</dbReference>
<keyword evidence="3" id="KW-0547">Nucleotide-binding</keyword>
<keyword evidence="5" id="KW-0067">ATP-binding</keyword>
<evidence type="ECO:0000313" key="6">
    <source>
        <dbReference type="EMBL" id="VDP45416.1"/>
    </source>
</evidence>
<dbReference type="EMBL" id="UZAI01019448">
    <property type="protein sequence ID" value="VDP45416.1"/>
    <property type="molecule type" value="Genomic_DNA"/>
</dbReference>
<keyword evidence="2" id="KW-0808">Transferase</keyword>
<dbReference type="Proteomes" id="UP000277204">
    <property type="component" value="Unassembled WGS sequence"/>
</dbReference>
<dbReference type="PANTHER" id="PTHR11584">
    <property type="entry name" value="SERINE/THREONINE PROTEIN KINASE"/>
    <property type="match status" value="1"/>
</dbReference>
<protein>
    <submittedName>
        <fullName evidence="6">Uncharacterized protein</fullName>
    </submittedName>
</protein>
<sequence length="388" mass="43288">MYKGELKITDFGASKRLAGLIPRAQTFKGTMRYMAPELIRGCCGFPADIWSFGCTVVEMLTGKQPFSELGNAMTALYRVGMDLQHPKIPDGVSIACKNFILKTFIIEPSNRASANELLSDQFILSFTKLRRRKPVGLTHSSDSCIFIHCILLNTSDRFRPSNKFYQPNCKSSEAVLRSLSNISNQSTSPVIISGSGSWGSKSNRLLNVIHNSNSILSESEKSDNDASSVFSNESFHQFNLKNQAENRNTDEEKHSTESVNHISILPVKVEKLKIPGVYITKDEKRKTPVNSASSGNSEDPFNFIKQDSEAKRRLSNALISEKQSIVDAWIDIVCRCTQSNVSNKIKDELISDLGKRVNNSETNRESNNGVEKKLLEVYFVNSARDLIS</sequence>
<keyword evidence="4" id="KW-0418">Kinase</keyword>
<evidence type="ECO:0000256" key="4">
    <source>
        <dbReference type="ARBA" id="ARBA00022777"/>
    </source>
</evidence>
<gene>
    <name evidence="6" type="ORF">SMRZ_LOCUS22985</name>
</gene>
<evidence type="ECO:0000256" key="5">
    <source>
        <dbReference type="ARBA" id="ARBA00022840"/>
    </source>
</evidence>
<dbReference type="PANTHER" id="PTHR11584:SF394">
    <property type="entry name" value="APOPTOTIC SIGNAL-REGULATING KINASE 1, ISOFORM C"/>
    <property type="match status" value="1"/>
</dbReference>
<evidence type="ECO:0000313" key="7">
    <source>
        <dbReference type="Proteomes" id="UP000277204"/>
    </source>
</evidence>
<proteinExistence type="predicted"/>
<evidence type="ECO:0000256" key="1">
    <source>
        <dbReference type="ARBA" id="ARBA00022527"/>
    </source>
</evidence>
<reference evidence="6 7" key="1">
    <citation type="submission" date="2018-11" db="EMBL/GenBank/DDBJ databases">
        <authorList>
            <consortium name="Pathogen Informatics"/>
        </authorList>
    </citation>
    <scope>NUCLEOTIDE SEQUENCE [LARGE SCALE GENOMIC DNA]</scope>
    <source>
        <strain evidence="6 7">Zambia</strain>
    </source>
</reference>
<organism evidence="6 7">
    <name type="scientific">Schistosoma margrebowiei</name>
    <dbReference type="NCBI Taxonomy" id="48269"/>
    <lineage>
        <taxon>Eukaryota</taxon>
        <taxon>Metazoa</taxon>
        <taxon>Spiralia</taxon>
        <taxon>Lophotrochozoa</taxon>
        <taxon>Platyhelminthes</taxon>
        <taxon>Trematoda</taxon>
        <taxon>Digenea</taxon>
        <taxon>Strigeidida</taxon>
        <taxon>Schistosomatoidea</taxon>
        <taxon>Schistosomatidae</taxon>
        <taxon>Schistosoma</taxon>
    </lineage>
</organism>
<dbReference type="InterPro" id="IPR000719">
    <property type="entry name" value="Prot_kinase_dom"/>
</dbReference>
<name>A0A183N3W0_9TREM</name>
<dbReference type="GO" id="GO:0005524">
    <property type="term" value="F:ATP binding"/>
    <property type="evidence" value="ECO:0007669"/>
    <property type="project" value="UniProtKB-KW"/>
</dbReference>
<dbReference type="GO" id="GO:0004674">
    <property type="term" value="F:protein serine/threonine kinase activity"/>
    <property type="evidence" value="ECO:0007669"/>
    <property type="project" value="UniProtKB-KW"/>
</dbReference>
<evidence type="ECO:0000256" key="3">
    <source>
        <dbReference type="ARBA" id="ARBA00022741"/>
    </source>
</evidence>
<dbReference type="InterPro" id="IPR011009">
    <property type="entry name" value="Kinase-like_dom_sf"/>
</dbReference>